<sequence length="172" mass="19602">MANDGAAVVIRDTRTGRTTEKEMNVAQTASTELVKLKFRDGEGRIPLFKEMMDECRKNNSKAVLRVHESSKELLAEISDYVRKHDLYSSVIVMSDHPTVVFFVKRHDPRILTGLSYTRFGASEHFQRNSSHNIFYKFLGQLIDDVMQIIVNTFLLPRFVGSDAIFLSEADVS</sequence>
<organism evidence="2 3">
    <name type="scientific">Necator americanus</name>
    <name type="common">Human hookworm</name>
    <dbReference type="NCBI Taxonomy" id="51031"/>
    <lineage>
        <taxon>Eukaryota</taxon>
        <taxon>Metazoa</taxon>
        <taxon>Ecdysozoa</taxon>
        <taxon>Nematoda</taxon>
        <taxon>Chromadorea</taxon>
        <taxon>Rhabditida</taxon>
        <taxon>Rhabditina</taxon>
        <taxon>Rhabditomorpha</taxon>
        <taxon>Strongyloidea</taxon>
        <taxon>Ancylostomatidae</taxon>
        <taxon>Bunostominae</taxon>
        <taxon>Necator</taxon>
    </lineage>
</organism>
<dbReference type="AlphaFoldDB" id="W2SWR9"/>
<dbReference type="GO" id="GO:0008889">
    <property type="term" value="F:glycerophosphodiester phosphodiesterase activity"/>
    <property type="evidence" value="ECO:0007669"/>
    <property type="project" value="TreeGrafter"/>
</dbReference>
<dbReference type="PANTHER" id="PTHR46320:SF2">
    <property type="entry name" value="GP-PDE DOMAIN-CONTAINING PROTEIN"/>
    <property type="match status" value="1"/>
</dbReference>
<dbReference type="GO" id="GO:0006644">
    <property type="term" value="P:phospholipid metabolic process"/>
    <property type="evidence" value="ECO:0007669"/>
    <property type="project" value="TreeGrafter"/>
</dbReference>
<dbReference type="STRING" id="51031.W2SWR9"/>
<dbReference type="GO" id="GO:0005886">
    <property type="term" value="C:plasma membrane"/>
    <property type="evidence" value="ECO:0007669"/>
    <property type="project" value="TreeGrafter"/>
</dbReference>
<dbReference type="SUPFAM" id="SSF51695">
    <property type="entry name" value="PLC-like phosphodiesterases"/>
    <property type="match status" value="1"/>
</dbReference>
<reference evidence="3" key="1">
    <citation type="journal article" date="2014" name="Nat. Genet.">
        <title>Genome of the human hookworm Necator americanus.</title>
        <authorList>
            <person name="Tang Y.T."/>
            <person name="Gao X."/>
            <person name="Rosa B.A."/>
            <person name="Abubucker S."/>
            <person name="Hallsworth-Pepin K."/>
            <person name="Martin J."/>
            <person name="Tyagi R."/>
            <person name="Heizer E."/>
            <person name="Zhang X."/>
            <person name="Bhonagiri-Palsikar V."/>
            <person name="Minx P."/>
            <person name="Warren W.C."/>
            <person name="Wang Q."/>
            <person name="Zhan B."/>
            <person name="Hotez P.J."/>
            <person name="Sternberg P.W."/>
            <person name="Dougall A."/>
            <person name="Gaze S.T."/>
            <person name="Mulvenna J."/>
            <person name="Sotillo J."/>
            <person name="Ranganathan S."/>
            <person name="Rabelo E.M."/>
            <person name="Wilson R.K."/>
            <person name="Felgner P.L."/>
            <person name="Bethony J."/>
            <person name="Hawdon J.M."/>
            <person name="Gasser R.B."/>
            <person name="Loukas A."/>
            <person name="Mitreva M."/>
        </authorList>
    </citation>
    <scope>NUCLEOTIDE SEQUENCE [LARGE SCALE GENOMIC DNA]</scope>
</reference>
<dbReference type="EMBL" id="KI661770">
    <property type="protein sequence ID" value="ETN73147.1"/>
    <property type="molecule type" value="Genomic_DNA"/>
</dbReference>
<feature type="domain" description="GP-PDE" evidence="1">
    <location>
        <begin position="1"/>
        <end position="172"/>
    </location>
</feature>
<accession>W2SWR9</accession>
<dbReference type="KEGG" id="nai:NECAME_18498"/>
<dbReference type="InterPro" id="IPR030395">
    <property type="entry name" value="GP_PDE_dom"/>
</dbReference>
<name>W2SWR9_NECAM</name>
<protein>
    <recommendedName>
        <fullName evidence="1">GP-PDE domain-containing protein</fullName>
    </recommendedName>
</protein>
<dbReference type="InterPro" id="IPR017946">
    <property type="entry name" value="PLC-like_Pdiesterase_TIM-brl"/>
</dbReference>
<evidence type="ECO:0000313" key="2">
    <source>
        <dbReference type="EMBL" id="ETN73147.1"/>
    </source>
</evidence>
<dbReference type="Gene3D" id="3.20.20.190">
    <property type="entry name" value="Phosphatidylinositol (PI) phosphodiesterase"/>
    <property type="match status" value="1"/>
</dbReference>
<evidence type="ECO:0000259" key="1">
    <source>
        <dbReference type="PROSITE" id="PS51704"/>
    </source>
</evidence>
<gene>
    <name evidence="2" type="ORF">NECAME_18498</name>
</gene>
<keyword evidence="3" id="KW-1185">Reference proteome</keyword>
<evidence type="ECO:0000313" key="3">
    <source>
        <dbReference type="Proteomes" id="UP000053676"/>
    </source>
</evidence>
<dbReference type="Proteomes" id="UP000053676">
    <property type="component" value="Unassembled WGS sequence"/>
</dbReference>
<dbReference type="OrthoDB" id="197419at2759"/>
<dbReference type="GO" id="GO:0006580">
    <property type="term" value="P:ethanolamine metabolic process"/>
    <property type="evidence" value="ECO:0007669"/>
    <property type="project" value="TreeGrafter"/>
</dbReference>
<dbReference type="PROSITE" id="PS51704">
    <property type="entry name" value="GP_PDE"/>
    <property type="match status" value="1"/>
</dbReference>
<proteinExistence type="predicted"/>
<dbReference type="GO" id="GO:0070291">
    <property type="term" value="P:N-acylethanolamine metabolic process"/>
    <property type="evidence" value="ECO:0007669"/>
    <property type="project" value="TreeGrafter"/>
</dbReference>
<feature type="non-terminal residue" evidence="2">
    <location>
        <position position="172"/>
    </location>
</feature>
<dbReference type="PANTHER" id="PTHR46320">
    <property type="entry name" value="GLYCEROPHOSPHODIESTER PHOSPHODIESTERASE 1"/>
    <property type="match status" value="1"/>
</dbReference>